<sequence length="208" mass="22237">MFWLVMLVLGGQGTLTPVIVRNASEMLTSDDYVARAAGTGKGGFTVVEILIDPTGKPQTCGLVSTSGSKDLDLKACAAGVLRGKYAPATDETGSPMYGVYRMRVRWLIELFFDASTPTPKVPADIVLEVAKLPAGRRSVAVTLAYLVGEDGAIRHCSVITSSGSAPFDTGACSSMIKHYRYAPAKDKADKAWPVIRMQRIEFTSTKLG</sequence>
<dbReference type="Pfam" id="PF03544">
    <property type="entry name" value="TonB_C"/>
    <property type="match status" value="2"/>
</dbReference>
<dbReference type="InterPro" id="IPR037682">
    <property type="entry name" value="TonB_C"/>
</dbReference>
<evidence type="ECO:0000313" key="3">
    <source>
        <dbReference type="Proteomes" id="UP000240996"/>
    </source>
</evidence>
<proteinExistence type="predicted"/>
<feature type="domain" description="TonB C-terminal" evidence="1">
    <location>
        <begin position="32"/>
        <end position="106"/>
    </location>
</feature>
<comment type="caution">
    <text evidence="2">The sequence shown here is derived from an EMBL/GenBank/DDBJ whole genome shotgun (WGS) entry which is preliminary data.</text>
</comment>
<dbReference type="RefSeq" id="WP_107933934.1">
    <property type="nucleotide sequence ID" value="NZ_PZZN01000003.1"/>
</dbReference>
<reference evidence="2 3" key="1">
    <citation type="submission" date="2018-04" db="EMBL/GenBank/DDBJ databases">
        <title>Genomic Encyclopedia of Type Strains, Phase III (KMG-III): the genomes of soil and plant-associated and newly described type strains.</title>
        <authorList>
            <person name="Whitman W."/>
        </authorList>
    </citation>
    <scope>NUCLEOTIDE SEQUENCE [LARGE SCALE GENOMIC DNA]</scope>
    <source>
        <strain evidence="2 3">NW12</strain>
    </source>
</reference>
<name>A0A2T4YNM8_9SPHN</name>
<gene>
    <name evidence="2" type="ORF">C8J24_3234</name>
</gene>
<feature type="domain" description="TonB C-terminal" evidence="1">
    <location>
        <begin position="141"/>
        <end position="202"/>
    </location>
</feature>
<protein>
    <submittedName>
        <fullName evidence="2">Protein TonB</fullName>
    </submittedName>
</protein>
<dbReference type="Proteomes" id="UP000240996">
    <property type="component" value="Unassembled WGS sequence"/>
</dbReference>
<organism evidence="2 3">
    <name type="scientific">Sphingomonas aerolata</name>
    <dbReference type="NCBI Taxonomy" id="185951"/>
    <lineage>
        <taxon>Bacteria</taxon>
        <taxon>Pseudomonadati</taxon>
        <taxon>Pseudomonadota</taxon>
        <taxon>Alphaproteobacteria</taxon>
        <taxon>Sphingomonadales</taxon>
        <taxon>Sphingomonadaceae</taxon>
        <taxon>Sphingomonas</taxon>
    </lineage>
</organism>
<accession>A0A2T4YNM8</accession>
<evidence type="ECO:0000313" key="2">
    <source>
        <dbReference type="EMBL" id="PTM45017.1"/>
    </source>
</evidence>
<dbReference type="GO" id="GO:0055085">
    <property type="term" value="P:transmembrane transport"/>
    <property type="evidence" value="ECO:0007669"/>
    <property type="project" value="InterPro"/>
</dbReference>
<dbReference type="EMBL" id="PZZN01000003">
    <property type="protein sequence ID" value="PTM45017.1"/>
    <property type="molecule type" value="Genomic_DNA"/>
</dbReference>
<dbReference type="Gene3D" id="3.30.1150.10">
    <property type="match status" value="2"/>
</dbReference>
<evidence type="ECO:0000259" key="1">
    <source>
        <dbReference type="Pfam" id="PF03544"/>
    </source>
</evidence>
<dbReference type="SUPFAM" id="SSF74653">
    <property type="entry name" value="TolA/TonB C-terminal domain"/>
    <property type="match status" value="2"/>
</dbReference>
<dbReference type="AlphaFoldDB" id="A0A2T4YNM8"/>
<keyword evidence="3" id="KW-1185">Reference proteome</keyword>